<accession>A0ACC0D9G8</accession>
<name>A0ACC0D9G8_9PEZI</name>
<evidence type="ECO:0000313" key="2">
    <source>
        <dbReference type="Proteomes" id="UP001497680"/>
    </source>
</evidence>
<protein>
    <submittedName>
        <fullName evidence="1">Uncharacterized protein</fullName>
    </submittedName>
</protein>
<sequence length="182" mass="19911">MLTNMDSAHTSAAGLADTTKNDSVPRSHQLPVGNSQVELSDENAISLDTRKLQTQHTTEGYRDGITNGKADSLQAGFDEGFGLGATIGLNAGRLLGLLEGLVDSFNETGVDSPAQLDKLLSEARKELNEASIFAEEYWGHDGTWKYPVEEPEIKDERLTENVARRHPAIAKWAEKLDNDVKF</sequence>
<organism evidence="1 2">
    <name type="scientific">Hypoxylon rubiginosum</name>
    <dbReference type="NCBI Taxonomy" id="110542"/>
    <lineage>
        <taxon>Eukaryota</taxon>
        <taxon>Fungi</taxon>
        <taxon>Dikarya</taxon>
        <taxon>Ascomycota</taxon>
        <taxon>Pezizomycotina</taxon>
        <taxon>Sordariomycetes</taxon>
        <taxon>Xylariomycetidae</taxon>
        <taxon>Xylariales</taxon>
        <taxon>Hypoxylaceae</taxon>
        <taxon>Hypoxylon</taxon>
    </lineage>
</organism>
<keyword evidence="2" id="KW-1185">Reference proteome</keyword>
<reference evidence="1 2" key="1">
    <citation type="journal article" date="2022" name="New Phytol.">
        <title>Ecological generalism drives hyperdiversity of secondary metabolite gene clusters in xylarialean endophytes.</title>
        <authorList>
            <person name="Franco M.E.E."/>
            <person name="Wisecaver J.H."/>
            <person name="Arnold A.E."/>
            <person name="Ju Y.M."/>
            <person name="Slot J.C."/>
            <person name="Ahrendt S."/>
            <person name="Moore L.P."/>
            <person name="Eastman K.E."/>
            <person name="Scott K."/>
            <person name="Konkel Z."/>
            <person name="Mondo S.J."/>
            <person name="Kuo A."/>
            <person name="Hayes R.D."/>
            <person name="Haridas S."/>
            <person name="Andreopoulos B."/>
            <person name="Riley R."/>
            <person name="LaButti K."/>
            <person name="Pangilinan J."/>
            <person name="Lipzen A."/>
            <person name="Amirebrahimi M."/>
            <person name="Yan J."/>
            <person name="Adam C."/>
            <person name="Keymanesh K."/>
            <person name="Ng V."/>
            <person name="Louie K."/>
            <person name="Northen T."/>
            <person name="Drula E."/>
            <person name="Henrissat B."/>
            <person name="Hsieh H.M."/>
            <person name="Youens-Clark K."/>
            <person name="Lutzoni F."/>
            <person name="Miadlikowska J."/>
            <person name="Eastwood D.C."/>
            <person name="Hamelin R.C."/>
            <person name="Grigoriev I.V."/>
            <person name="U'Ren J.M."/>
        </authorList>
    </citation>
    <scope>NUCLEOTIDE SEQUENCE [LARGE SCALE GENOMIC DNA]</scope>
    <source>
        <strain evidence="1 2">ER1909</strain>
    </source>
</reference>
<dbReference type="EMBL" id="MU394296">
    <property type="protein sequence ID" value="KAI6089401.1"/>
    <property type="molecule type" value="Genomic_DNA"/>
</dbReference>
<dbReference type="Proteomes" id="UP001497680">
    <property type="component" value="Unassembled WGS sequence"/>
</dbReference>
<gene>
    <name evidence="1" type="ORF">F4821DRAFT_63438</name>
</gene>
<evidence type="ECO:0000313" key="1">
    <source>
        <dbReference type="EMBL" id="KAI6089401.1"/>
    </source>
</evidence>
<proteinExistence type="predicted"/>
<comment type="caution">
    <text evidence="1">The sequence shown here is derived from an EMBL/GenBank/DDBJ whole genome shotgun (WGS) entry which is preliminary data.</text>
</comment>